<dbReference type="Pfam" id="PF04827">
    <property type="entry name" value="Plant_tran"/>
    <property type="match status" value="1"/>
</dbReference>
<proteinExistence type="predicted"/>
<name>A0A0D3BQV7_BRAOL</name>
<dbReference type="PANTHER" id="PTHR47150">
    <property type="entry name" value="OS12G0169200 PROTEIN"/>
    <property type="match status" value="1"/>
</dbReference>
<evidence type="ECO:0000313" key="2">
    <source>
        <dbReference type="Proteomes" id="UP000032141"/>
    </source>
</evidence>
<dbReference type="STRING" id="109376.A0A0D3BQV7"/>
<dbReference type="HOGENOM" id="CLU_1505524_0_0_1"/>
<dbReference type="AlphaFoldDB" id="A0A0D3BQV7"/>
<accession>A0A0D3BQV7</accession>
<protein>
    <submittedName>
        <fullName evidence="1">Uncharacterized protein</fullName>
    </submittedName>
</protein>
<sequence>MDPAEERREMKRQKEYYNMVGYVCDSEYGIPRKCPCGSTIIDEVRGKEDYDTLPEKRMIGSIDCMHWEWKNCPTAWRGKYTRGSAKPTIVLEAVASHDLWIWHALFGLPGTLNDINVLDRSPGFDDILQGRAPRVKFKVNGHNYRIPYYLTDIIYPKWSTFIQSIPLPQGPKAELFVER</sequence>
<dbReference type="EnsemblPlants" id="Bo4g027350.1">
    <property type="protein sequence ID" value="Bo4g027350.1"/>
    <property type="gene ID" value="Bo4g027350"/>
</dbReference>
<reference evidence="1" key="2">
    <citation type="submission" date="2015-03" db="UniProtKB">
        <authorList>
            <consortium name="EnsemblPlants"/>
        </authorList>
    </citation>
    <scope>IDENTIFICATION</scope>
</reference>
<dbReference type="InterPro" id="IPR006912">
    <property type="entry name" value="Harbinger_derived_prot"/>
</dbReference>
<evidence type="ECO:0000313" key="1">
    <source>
        <dbReference type="EnsemblPlants" id="Bo4g027350.1"/>
    </source>
</evidence>
<reference evidence="1 2" key="1">
    <citation type="journal article" date="2014" name="Genome Biol.">
        <title>Transcriptome and methylome profiling reveals relics of genome dominance in the mesopolyploid Brassica oleracea.</title>
        <authorList>
            <person name="Parkin I.A."/>
            <person name="Koh C."/>
            <person name="Tang H."/>
            <person name="Robinson S.J."/>
            <person name="Kagale S."/>
            <person name="Clarke W.E."/>
            <person name="Town C.D."/>
            <person name="Nixon J."/>
            <person name="Krishnakumar V."/>
            <person name="Bidwell S.L."/>
            <person name="Denoeud F."/>
            <person name="Belcram H."/>
            <person name="Links M.G."/>
            <person name="Just J."/>
            <person name="Clarke C."/>
            <person name="Bender T."/>
            <person name="Huebert T."/>
            <person name="Mason A.S."/>
            <person name="Pires J.C."/>
            <person name="Barker G."/>
            <person name="Moore J."/>
            <person name="Walley P.G."/>
            <person name="Manoli S."/>
            <person name="Batley J."/>
            <person name="Edwards D."/>
            <person name="Nelson M.N."/>
            <person name="Wang X."/>
            <person name="Paterson A.H."/>
            <person name="King G."/>
            <person name="Bancroft I."/>
            <person name="Chalhoub B."/>
            <person name="Sharpe A.G."/>
        </authorList>
    </citation>
    <scope>NUCLEOTIDE SEQUENCE</scope>
    <source>
        <strain evidence="1 2">cv. TO1000</strain>
    </source>
</reference>
<keyword evidence="2" id="KW-1185">Reference proteome</keyword>
<dbReference type="PANTHER" id="PTHR47150:SF5">
    <property type="entry name" value="OS07G0546750 PROTEIN"/>
    <property type="match status" value="1"/>
</dbReference>
<dbReference type="Proteomes" id="UP000032141">
    <property type="component" value="Chromosome C4"/>
</dbReference>
<dbReference type="Gramene" id="Bo4g027350.1">
    <property type="protein sequence ID" value="Bo4g027350.1"/>
    <property type="gene ID" value="Bo4g027350"/>
</dbReference>
<organism evidence="1 2">
    <name type="scientific">Brassica oleracea var. oleracea</name>
    <dbReference type="NCBI Taxonomy" id="109376"/>
    <lineage>
        <taxon>Eukaryota</taxon>
        <taxon>Viridiplantae</taxon>
        <taxon>Streptophyta</taxon>
        <taxon>Embryophyta</taxon>
        <taxon>Tracheophyta</taxon>
        <taxon>Spermatophyta</taxon>
        <taxon>Magnoliopsida</taxon>
        <taxon>eudicotyledons</taxon>
        <taxon>Gunneridae</taxon>
        <taxon>Pentapetalae</taxon>
        <taxon>rosids</taxon>
        <taxon>malvids</taxon>
        <taxon>Brassicales</taxon>
        <taxon>Brassicaceae</taxon>
        <taxon>Brassiceae</taxon>
        <taxon>Brassica</taxon>
    </lineage>
</organism>